<name>A0A0L0D5V8_THETB</name>
<proteinExistence type="predicted"/>
<keyword evidence="2" id="KW-1133">Transmembrane helix</keyword>
<protein>
    <recommendedName>
        <fullName evidence="4">Rhodanese domain-containing protein</fullName>
    </recommendedName>
</protein>
<evidence type="ECO:0000256" key="1">
    <source>
        <dbReference type="SAM" id="MobiDB-lite"/>
    </source>
</evidence>
<dbReference type="Proteomes" id="UP000054408">
    <property type="component" value="Unassembled WGS sequence"/>
</dbReference>
<feature type="region of interest" description="Disordered" evidence="1">
    <location>
        <begin position="722"/>
        <end position="784"/>
    </location>
</feature>
<evidence type="ECO:0000256" key="3">
    <source>
        <dbReference type="SAM" id="SignalP"/>
    </source>
</evidence>
<organism evidence="5 6">
    <name type="scientific">Thecamonas trahens ATCC 50062</name>
    <dbReference type="NCBI Taxonomy" id="461836"/>
    <lineage>
        <taxon>Eukaryota</taxon>
        <taxon>Apusozoa</taxon>
        <taxon>Apusomonadida</taxon>
        <taxon>Apusomonadidae</taxon>
        <taxon>Thecamonas</taxon>
    </lineage>
</organism>
<dbReference type="InterPro" id="IPR027417">
    <property type="entry name" value="P-loop_NTPase"/>
</dbReference>
<dbReference type="RefSeq" id="XP_013759245.1">
    <property type="nucleotide sequence ID" value="XM_013903791.1"/>
</dbReference>
<evidence type="ECO:0000313" key="5">
    <source>
        <dbReference type="EMBL" id="KNC47767.1"/>
    </source>
</evidence>
<keyword evidence="6" id="KW-1185">Reference proteome</keyword>
<dbReference type="OrthoDB" id="10682504at2759"/>
<dbReference type="AlphaFoldDB" id="A0A0L0D5V8"/>
<feature type="signal peptide" evidence="3">
    <location>
        <begin position="1"/>
        <end position="17"/>
    </location>
</feature>
<dbReference type="InterPro" id="IPR001763">
    <property type="entry name" value="Rhodanese-like_dom"/>
</dbReference>
<evidence type="ECO:0000259" key="4">
    <source>
        <dbReference type="PROSITE" id="PS50206"/>
    </source>
</evidence>
<dbReference type="GeneID" id="25563560"/>
<dbReference type="PROSITE" id="PS50206">
    <property type="entry name" value="RHODANESE_3"/>
    <property type="match status" value="1"/>
</dbReference>
<gene>
    <name evidence="5" type="ORF">AMSG_03994</name>
</gene>
<feature type="compositionally biased region" description="Pro residues" evidence="1">
    <location>
        <begin position="736"/>
        <end position="747"/>
    </location>
</feature>
<feature type="transmembrane region" description="Helical" evidence="2">
    <location>
        <begin position="150"/>
        <end position="174"/>
    </location>
</feature>
<dbReference type="EMBL" id="GL349448">
    <property type="protein sequence ID" value="KNC47767.1"/>
    <property type="molecule type" value="Genomic_DNA"/>
</dbReference>
<dbReference type="Gene3D" id="3.40.50.300">
    <property type="entry name" value="P-loop containing nucleotide triphosphate hydrolases"/>
    <property type="match status" value="1"/>
</dbReference>
<sequence>MIKTFLFLAVLLSVALAQCPSTNDICACISTTNCGFCAGSNGGAANGGCRVGSSSGPNGSTCATPSTWYFSGSGNIDSQCSAAAGCAGNAAQSCQCAEAPGCGFCGSSGGGAPCVGGTTAGPFNSAFLCPGGTQWTTGPQSQCKVAKAKAFAGIIAGVAAVVLLFVFILVWWCIRGKYWWRSTSHKRCCCDEKAACNGCCCFRPYEPQPPPHFDSEKSRKARAVRVAPCFPHNPVGTCSNLDAQLEDDELAKWEEAHPCGCGCGLRCAWIPGCCCFKCPAKCMQCCEDQVDGEPGGGKPGKAAKKEKKKGGTAAPYGLAAADDAAASPGFGSNARKLEEAHALLSDDEAALGIGCRAVLVQDSLLGDIVGASLVLRLLDVPAAALAAPPSVLARLLDAADGVLVVFAADDPDSLLAVDRWRLVVEAAFASLADPPRIMLVANKTDCPAALVDQDVLNAYVMDGGYYGWAATAAVPGSYNSVELAVNQLLAVMYEHADRRAAKITSGAAAASASPSPSPSARARNHLAINEPEAKVRRLRKKRAKRLRDTIKDFYAKLEADLEAVGVHVEGSEHRATLEALQKQRALEVVRLLGALRPESLQPGALPTDHALLRTQYLFSLRVAKWENLLVHMVTGLSVELSGLSTAQYSAAAAATILDNVSVSSGSSVSSSASSLFSWSGSSAGGSSTLPAGAALPLNLVAPDGRASFDGLASLFTPDGQPLVPGATDVSLQATSAPPPTPAAPEPSQPQTQPKRKSRRSGASSSRRPKQTSAAPAFGFRFRTR</sequence>
<dbReference type="SUPFAM" id="SSF52540">
    <property type="entry name" value="P-loop containing nucleoside triphosphate hydrolases"/>
    <property type="match status" value="1"/>
</dbReference>
<evidence type="ECO:0000256" key="2">
    <source>
        <dbReference type="SAM" id="Phobius"/>
    </source>
</evidence>
<accession>A0A0L0D5V8</accession>
<keyword evidence="2" id="KW-0812">Transmembrane</keyword>
<keyword evidence="3" id="KW-0732">Signal</keyword>
<feature type="chain" id="PRO_5005537277" description="Rhodanese domain-containing protein" evidence="3">
    <location>
        <begin position="18"/>
        <end position="784"/>
    </location>
</feature>
<reference evidence="5 6" key="1">
    <citation type="submission" date="2010-05" db="EMBL/GenBank/DDBJ databases">
        <title>The Genome Sequence of Thecamonas trahens ATCC 50062.</title>
        <authorList>
            <consortium name="The Broad Institute Genome Sequencing Platform"/>
            <person name="Russ C."/>
            <person name="Cuomo C."/>
            <person name="Shea T."/>
            <person name="Young S.K."/>
            <person name="Zeng Q."/>
            <person name="Koehrsen M."/>
            <person name="Haas B."/>
            <person name="Borodovsky M."/>
            <person name="Guigo R."/>
            <person name="Alvarado L."/>
            <person name="Berlin A."/>
            <person name="Bochicchio J."/>
            <person name="Borenstein D."/>
            <person name="Chapman S."/>
            <person name="Chen Z."/>
            <person name="Freedman E."/>
            <person name="Gellesch M."/>
            <person name="Goldberg J."/>
            <person name="Griggs A."/>
            <person name="Gujja S."/>
            <person name="Heilman E."/>
            <person name="Heiman D."/>
            <person name="Hepburn T."/>
            <person name="Howarth C."/>
            <person name="Jen D."/>
            <person name="Larson L."/>
            <person name="Mehta T."/>
            <person name="Park D."/>
            <person name="Pearson M."/>
            <person name="Roberts A."/>
            <person name="Saif S."/>
            <person name="Shenoy N."/>
            <person name="Sisk P."/>
            <person name="Stolte C."/>
            <person name="Sykes S."/>
            <person name="Thomson T."/>
            <person name="Walk T."/>
            <person name="White J."/>
            <person name="Yandava C."/>
            <person name="Burger G."/>
            <person name="Gray M.W."/>
            <person name="Holland P.W.H."/>
            <person name="King N."/>
            <person name="Lang F.B.F."/>
            <person name="Roger A.J."/>
            <person name="Ruiz-Trillo I."/>
            <person name="Lander E."/>
            <person name="Nusbaum C."/>
        </authorList>
    </citation>
    <scope>NUCLEOTIDE SEQUENCE [LARGE SCALE GENOMIC DNA]</scope>
    <source>
        <strain evidence="5 6">ATCC 50062</strain>
    </source>
</reference>
<keyword evidence="2" id="KW-0472">Membrane</keyword>
<feature type="domain" description="Rhodanese" evidence="4">
    <location>
        <begin position="448"/>
        <end position="477"/>
    </location>
</feature>
<evidence type="ECO:0000313" key="6">
    <source>
        <dbReference type="Proteomes" id="UP000054408"/>
    </source>
</evidence>